<dbReference type="InterPro" id="IPR000070">
    <property type="entry name" value="Pectinesterase_cat"/>
</dbReference>
<dbReference type="GO" id="GO:0030599">
    <property type="term" value="F:pectinesterase activity"/>
    <property type="evidence" value="ECO:0007669"/>
    <property type="project" value="InterPro"/>
</dbReference>
<evidence type="ECO:0000256" key="2">
    <source>
        <dbReference type="ARBA" id="ARBA00022801"/>
    </source>
</evidence>
<dbReference type="InterPro" id="IPR036703">
    <property type="entry name" value="MOB_kinase_act_sf"/>
</dbReference>
<evidence type="ECO:0000259" key="6">
    <source>
        <dbReference type="Pfam" id="PF01095"/>
    </source>
</evidence>
<feature type="region of interest" description="Disordered" evidence="5">
    <location>
        <begin position="1"/>
        <end position="49"/>
    </location>
</feature>
<feature type="binding site" evidence="4">
    <location>
        <position position="192"/>
    </location>
    <ligand>
        <name>Zn(2+)</name>
        <dbReference type="ChEBI" id="CHEBI:29105"/>
    </ligand>
</feature>
<evidence type="ECO:0000313" key="7">
    <source>
        <dbReference type="EMBL" id="CAE7193072.1"/>
    </source>
</evidence>
<dbReference type="GO" id="GO:0045490">
    <property type="term" value="P:pectin catabolic process"/>
    <property type="evidence" value="ECO:0007669"/>
    <property type="project" value="UniProtKB-UniPathway"/>
</dbReference>
<evidence type="ECO:0000256" key="4">
    <source>
        <dbReference type="PIRSR" id="PIRSR605301-1"/>
    </source>
</evidence>
<proteinExistence type="predicted"/>
<dbReference type="SUPFAM" id="SSF101152">
    <property type="entry name" value="Mob1/phocein"/>
    <property type="match status" value="1"/>
</dbReference>
<dbReference type="Pfam" id="PF03637">
    <property type="entry name" value="Mob1_phocein"/>
    <property type="match status" value="1"/>
</dbReference>
<dbReference type="EMBL" id="CAJNJQ010003163">
    <property type="protein sequence ID" value="CAE7193072.1"/>
    <property type="molecule type" value="Genomic_DNA"/>
</dbReference>
<sequence length="464" mass="50438">MSFFNSIGRMGRNPARGGTPKRSPSQGPAQTPTSSTFHDPNAPPLPTSTSGAPKQLPLYMCQPFVKAALVKGNFKTIVMLPKYCDVNEWVAVNIFDFYNNLNMFYGVLTECCTMQSCPTMSAGPSLEYTWVDQSRKAVKLPAPTYIDYVMTWLQNMLDDDNVFPTKAAREFPSTFASVAKHIYRQLLRVFAHIYHAHYPALLHLSSEGHFNSLFAHFLAFGKQYDLLEIKDIKSSGSGAAGGGAPGIASTAGGDEQSATIRVQATGVSFYNLNIVNSYGKQAVQSQAIALSVEQGKFACYACQIKGYQDTLLAESGTQFYGKNTSAVDYIFGQRASIWITKSTLKSIGNGCITASGRSSADNYYYVINDSTIEGTGTVYLGRPWGSYARVIFQNNNIGSDVVAAGWQAWSSSTPRTDHVLFGEYNNSGAGAWRNGRVSFATKLSAGVSITTVLGSTSWIDSAYM</sequence>
<feature type="binding site" evidence="4">
    <location>
        <position position="197"/>
    </location>
    <ligand>
        <name>Zn(2+)</name>
        <dbReference type="ChEBI" id="CHEBI:29105"/>
    </ligand>
</feature>
<dbReference type="AlphaFoldDB" id="A0A8H3HXR5"/>
<dbReference type="Proteomes" id="UP000663827">
    <property type="component" value="Unassembled WGS sequence"/>
</dbReference>
<feature type="binding site" evidence="4">
    <location>
        <position position="112"/>
    </location>
    <ligand>
        <name>Zn(2+)</name>
        <dbReference type="ChEBI" id="CHEBI:29105"/>
    </ligand>
</feature>
<evidence type="ECO:0000256" key="5">
    <source>
        <dbReference type="SAM" id="MobiDB-lite"/>
    </source>
</evidence>
<keyword evidence="4" id="KW-0479">Metal-binding</keyword>
<dbReference type="UniPathway" id="UPA00545">
    <property type="reaction ID" value="UER00823"/>
</dbReference>
<dbReference type="GO" id="GO:0042545">
    <property type="term" value="P:cell wall modification"/>
    <property type="evidence" value="ECO:0007669"/>
    <property type="project" value="InterPro"/>
</dbReference>
<protein>
    <recommendedName>
        <fullName evidence="6">Pectinesterase catalytic domain-containing protein</fullName>
    </recommendedName>
</protein>
<evidence type="ECO:0000313" key="8">
    <source>
        <dbReference type="Proteomes" id="UP000663827"/>
    </source>
</evidence>
<reference evidence="7" key="1">
    <citation type="submission" date="2021-01" db="EMBL/GenBank/DDBJ databases">
        <authorList>
            <person name="Kaushik A."/>
        </authorList>
    </citation>
    <scope>NUCLEOTIDE SEQUENCE</scope>
    <source>
        <strain evidence="7">AG5</strain>
    </source>
</reference>
<evidence type="ECO:0000256" key="1">
    <source>
        <dbReference type="ARBA" id="ARBA00005184"/>
    </source>
</evidence>
<name>A0A8H3HXR5_9AGAM</name>
<comment type="pathway">
    <text evidence="1">Glycan metabolism; pectin degradation; 2-dehydro-3-deoxy-D-gluconate from pectin: step 1/5.</text>
</comment>
<organism evidence="7 8">
    <name type="scientific">Rhizoctonia solani</name>
    <dbReference type="NCBI Taxonomy" id="456999"/>
    <lineage>
        <taxon>Eukaryota</taxon>
        <taxon>Fungi</taxon>
        <taxon>Dikarya</taxon>
        <taxon>Basidiomycota</taxon>
        <taxon>Agaricomycotina</taxon>
        <taxon>Agaricomycetes</taxon>
        <taxon>Cantharellales</taxon>
        <taxon>Ceratobasidiaceae</taxon>
        <taxon>Rhizoctonia</taxon>
    </lineage>
</organism>
<feature type="compositionally biased region" description="Polar residues" evidence="5">
    <location>
        <begin position="22"/>
        <end position="38"/>
    </location>
</feature>
<keyword evidence="4" id="KW-0862">Zinc</keyword>
<dbReference type="Gene3D" id="1.20.140.30">
    <property type="entry name" value="MOB kinase activator"/>
    <property type="match status" value="1"/>
</dbReference>
<evidence type="ECO:0000256" key="3">
    <source>
        <dbReference type="ARBA" id="ARBA00023085"/>
    </source>
</evidence>
<dbReference type="Pfam" id="PF01095">
    <property type="entry name" value="Pectinesterase"/>
    <property type="match status" value="1"/>
</dbReference>
<gene>
    <name evidence="7" type="ORF">RDB_LOCUS129939</name>
</gene>
<dbReference type="InterPro" id="IPR005301">
    <property type="entry name" value="MOB_kinase_act_fam"/>
</dbReference>
<dbReference type="InterPro" id="IPR012334">
    <property type="entry name" value="Pectin_lyas_fold"/>
</dbReference>
<dbReference type="Gene3D" id="2.160.20.10">
    <property type="entry name" value="Single-stranded right-handed beta-helix, Pectin lyase-like"/>
    <property type="match status" value="1"/>
</dbReference>
<keyword evidence="2" id="KW-0378">Hydrolase</keyword>
<dbReference type="SMART" id="SM01388">
    <property type="entry name" value="Mob1_phocein"/>
    <property type="match status" value="1"/>
</dbReference>
<feature type="domain" description="Pectinesterase catalytic" evidence="6">
    <location>
        <begin position="256"/>
        <end position="441"/>
    </location>
</feature>
<comment type="caution">
    <text evidence="7">The sequence shown here is derived from an EMBL/GenBank/DDBJ whole genome shotgun (WGS) entry which is preliminary data.</text>
</comment>
<keyword evidence="3" id="KW-0063">Aspartyl esterase</keyword>
<accession>A0A8H3HXR5</accession>
<dbReference type="InterPro" id="IPR011050">
    <property type="entry name" value="Pectin_lyase_fold/virulence"/>
</dbReference>
<feature type="binding site" evidence="4">
    <location>
        <position position="117"/>
    </location>
    <ligand>
        <name>Zn(2+)</name>
        <dbReference type="ChEBI" id="CHEBI:29105"/>
    </ligand>
</feature>
<dbReference type="PANTHER" id="PTHR22599">
    <property type="entry name" value="MPS ONE BINDER KINASE ACTIVATOR-LIKE MOB"/>
    <property type="match status" value="1"/>
</dbReference>
<dbReference type="SUPFAM" id="SSF51126">
    <property type="entry name" value="Pectin lyase-like"/>
    <property type="match status" value="1"/>
</dbReference>